<evidence type="ECO:0000313" key="2">
    <source>
        <dbReference type="EMBL" id="MDA0140829.1"/>
    </source>
</evidence>
<feature type="domain" description="AB hydrolase-1" evidence="1">
    <location>
        <begin position="25"/>
        <end position="268"/>
    </location>
</feature>
<evidence type="ECO:0000259" key="1">
    <source>
        <dbReference type="Pfam" id="PF00561"/>
    </source>
</evidence>
<dbReference type="InterPro" id="IPR050266">
    <property type="entry name" value="AB_hydrolase_sf"/>
</dbReference>
<reference evidence="2" key="1">
    <citation type="submission" date="2022-10" db="EMBL/GenBank/DDBJ databases">
        <title>The WGS of Solirubrobacter sp. CPCC 204708.</title>
        <authorList>
            <person name="Jiang Z."/>
        </authorList>
    </citation>
    <scope>NUCLEOTIDE SEQUENCE</scope>
    <source>
        <strain evidence="2">CPCC 204708</strain>
    </source>
</reference>
<dbReference type="Pfam" id="PF00561">
    <property type="entry name" value="Abhydrolase_1"/>
    <property type="match status" value="1"/>
</dbReference>
<comment type="caution">
    <text evidence="2">The sequence shown here is derived from an EMBL/GenBank/DDBJ whole genome shotgun (WGS) entry which is preliminary data.</text>
</comment>
<gene>
    <name evidence="2" type="ORF">OJ962_25255</name>
</gene>
<organism evidence="2 3">
    <name type="scientific">Solirubrobacter deserti</name>
    <dbReference type="NCBI Taxonomy" id="2282478"/>
    <lineage>
        <taxon>Bacteria</taxon>
        <taxon>Bacillati</taxon>
        <taxon>Actinomycetota</taxon>
        <taxon>Thermoleophilia</taxon>
        <taxon>Solirubrobacterales</taxon>
        <taxon>Solirubrobacteraceae</taxon>
        <taxon>Solirubrobacter</taxon>
    </lineage>
</organism>
<dbReference type="SUPFAM" id="SSF53474">
    <property type="entry name" value="alpha/beta-Hydrolases"/>
    <property type="match status" value="1"/>
</dbReference>
<dbReference type="PANTHER" id="PTHR43798:SF33">
    <property type="entry name" value="HYDROLASE, PUTATIVE (AFU_ORTHOLOGUE AFUA_2G14860)-RELATED"/>
    <property type="match status" value="1"/>
</dbReference>
<dbReference type="PRINTS" id="PR00412">
    <property type="entry name" value="EPOXHYDRLASE"/>
</dbReference>
<protein>
    <submittedName>
        <fullName evidence="2">Alpha/beta hydrolase</fullName>
    </submittedName>
</protein>
<dbReference type="RefSeq" id="WP_202958183.1">
    <property type="nucleotide sequence ID" value="NZ_JAPCID010000045.1"/>
</dbReference>
<keyword evidence="2" id="KW-0378">Hydrolase</keyword>
<dbReference type="Gene3D" id="3.40.50.1820">
    <property type="entry name" value="alpha/beta hydrolase"/>
    <property type="match status" value="1"/>
</dbReference>
<evidence type="ECO:0000313" key="3">
    <source>
        <dbReference type="Proteomes" id="UP001147700"/>
    </source>
</evidence>
<dbReference type="InterPro" id="IPR000639">
    <property type="entry name" value="Epox_hydrolase-like"/>
</dbReference>
<keyword evidence="3" id="KW-1185">Reference proteome</keyword>
<dbReference type="InterPro" id="IPR029058">
    <property type="entry name" value="AB_hydrolase_fold"/>
</dbReference>
<dbReference type="PANTHER" id="PTHR43798">
    <property type="entry name" value="MONOACYLGLYCEROL LIPASE"/>
    <property type="match status" value="1"/>
</dbReference>
<accession>A0ABT4RQJ3</accession>
<name>A0ABT4RQJ3_9ACTN</name>
<dbReference type="Proteomes" id="UP001147700">
    <property type="component" value="Unassembled WGS sequence"/>
</dbReference>
<dbReference type="EMBL" id="JAPCID010000045">
    <property type="protein sequence ID" value="MDA0140829.1"/>
    <property type="molecule type" value="Genomic_DNA"/>
</dbReference>
<dbReference type="GO" id="GO:0016787">
    <property type="term" value="F:hydrolase activity"/>
    <property type="evidence" value="ECO:0007669"/>
    <property type="project" value="UniProtKB-KW"/>
</dbReference>
<dbReference type="InterPro" id="IPR000073">
    <property type="entry name" value="AB_hydrolase_1"/>
</dbReference>
<sequence>MKHGMADIEPGLRLHYTITGDGPRTIVLLHGFPQTLREWDKVTPGLVDAGFTVIAPDYRGAGHSWRPAGGYDKRTMAQDIRRLVRDHLGVEGPFVLAGHDIGLMVAYAYAQRYRDDLSHLVVADAPIPGTAVFDRLRSDPRVWHFAFHGARDLPELLVQGRERQYLQFFFDARTTDPSATDLDVYADAYAAPGAMRAGFELYRAFEQDAQDNRAALAAGGKLTVPVLAIGGEISTTGPLMEEMLREVAEDVTGRVIPGTAHWIPEENPAAFVEAVVAFVAPSAQEGATSTSVPVA</sequence>
<proteinExistence type="predicted"/>